<evidence type="ECO:0000313" key="5">
    <source>
        <dbReference type="Proteomes" id="UP000307087"/>
    </source>
</evidence>
<accession>A0A4S8NLE8</accession>
<feature type="domain" description="Glucose/Sorbosone dehydrogenase" evidence="3">
    <location>
        <begin position="70"/>
        <end position="378"/>
    </location>
</feature>
<proteinExistence type="predicted"/>
<dbReference type="InterPro" id="IPR011042">
    <property type="entry name" value="6-blade_b-propeller_TolB-like"/>
</dbReference>
<organism evidence="4 5">
    <name type="scientific">Nocardioides caeni</name>
    <dbReference type="NCBI Taxonomy" id="574700"/>
    <lineage>
        <taxon>Bacteria</taxon>
        <taxon>Bacillati</taxon>
        <taxon>Actinomycetota</taxon>
        <taxon>Actinomycetes</taxon>
        <taxon>Propionibacteriales</taxon>
        <taxon>Nocardioidaceae</taxon>
        <taxon>Nocardioides</taxon>
    </lineage>
</organism>
<evidence type="ECO:0000259" key="3">
    <source>
        <dbReference type="Pfam" id="PF07995"/>
    </source>
</evidence>
<keyword evidence="5" id="KW-1185">Reference proteome</keyword>
<sequence length="393" mass="41263">MRRPHRTPASATALACLALALGACGQGGNEVDVDVQGTATAAPTGTVQNGELTFAVDGVPDVVATIATGLTTPWGVAFLPDGRAVVTERDTGRVLVVTAPAVDGEPTEEPGEVVEIGTIAETQARSEGGLLGVAVSPTFSSDGLLFFYVSTADDNRIVRATFDGESLGATEPIVTGIPVAERHNGGALTFGPDGFLYASTGDAEDGARAQARKSLGGKILRMTADGEPAPDNPFKTLVWSMGHRNVEGLTFDMDSQLWASEFGDQTADELNRILPGANYGWPQVEGDRGPAKFTRPSLTWSAEEASPAGVTYAGGYLWMAALRGERLWRIKVASGQVSDPAAYFAPAAEDEQTFGRLRTVVRDPSGRLWLTTSNTDGRGEPGEGDDRILLVEP</sequence>
<dbReference type="EMBL" id="STGW01000002">
    <property type="protein sequence ID" value="THV17820.1"/>
    <property type="molecule type" value="Genomic_DNA"/>
</dbReference>
<comment type="caution">
    <text evidence="4">The sequence shown here is derived from an EMBL/GenBank/DDBJ whole genome shotgun (WGS) entry which is preliminary data.</text>
</comment>
<protein>
    <submittedName>
        <fullName evidence="4">PQQ-dependent sugar dehydrogenase</fullName>
    </submittedName>
</protein>
<dbReference type="Proteomes" id="UP000307087">
    <property type="component" value="Unassembled WGS sequence"/>
</dbReference>
<feature type="region of interest" description="Disordered" evidence="1">
    <location>
        <begin position="372"/>
        <end position="393"/>
    </location>
</feature>
<reference evidence="4 5" key="1">
    <citation type="journal article" date="2009" name="Int. J. Syst. Evol. Microbiol.">
        <title>Nocardioides caeni sp. nov., isolated from wastewater.</title>
        <authorList>
            <person name="Yoon J.H."/>
            <person name="Kang S.J."/>
            <person name="Park S."/>
            <person name="Kim W."/>
            <person name="Oh T.K."/>
        </authorList>
    </citation>
    <scope>NUCLEOTIDE SEQUENCE [LARGE SCALE GENOMIC DNA]</scope>
    <source>
        <strain evidence="4 5">DSM 23134</strain>
    </source>
</reference>
<dbReference type="SUPFAM" id="SSF50952">
    <property type="entry name" value="Soluble quinoprotein glucose dehydrogenase"/>
    <property type="match status" value="1"/>
</dbReference>
<keyword evidence="2" id="KW-0732">Signal</keyword>
<dbReference type="PROSITE" id="PS51257">
    <property type="entry name" value="PROKAR_LIPOPROTEIN"/>
    <property type="match status" value="1"/>
</dbReference>
<dbReference type="RefSeq" id="WP_136561755.1">
    <property type="nucleotide sequence ID" value="NZ_BAABLS010000001.1"/>
</dbReference>
<dbReference type="Gene3D" id="2.120.10.30">
    <property type="entry name" value="TolB, C-terminal domain"/>
    <property type="match status" value="1"/>
</dbReference>
<evidence type="ECO:0000256" key="2">
    <source>
        <dbReference type="SAM" id="SignalP"/>
    </source>
</evidence>
<gene>
    <name evidence="4" type="ORF">E9934_04980</name>
</gene>
<dbReference type="PANTHER" id="PTHR19328:SF13">
    <property type="entry name" value="HIPL1 PROTEIN"/>
    <property type="match status" value="1"/>
</dbReference>
<name>A0A4S8NLE8_9ACTN</name>
<dbReference type="InterPro" id="IPR011041">
    <property type="entry name" value="Quinoprot_gluc/sorb_DH_b-prop"/>
</dbReference>
<dbReference type="InterPro" id="IPR012938">
    <property type="entry name" value="Glc/Sorbosone_DH"/>
</dbReference>
<evidence type="ECO:0000256" key="1">
    <source>
        <dbReference type="SAM" id="MobiDB-lite"/>
    </source>
</evidence>
<dbReference type="AlphaFoldDB" id="A0A4S8NLE8"/>
<feature type="chain" id="PRO_5020300528" evidence="2">
    <location>
        <begin position="26"/>
        <end position="393"/>
    </location>
</feature>
<feature type="compositionally biased region" description="Basic and acidic residues" evidence="1">
    <location>
        <begin position="377"/>
        <end position="393"/>
    </location>
</feature>
<dbReference type="Pfam" id="PF07995">
    <property type="entry name" value="GSDH"/>
    <property type="match status" value="1"/>
</dbReference>
<dbReference type="PANTHER" id="PTHR19328">
    <property type="entry name" value="HEDGEHOG-INTERACTING PROTEIN"/>
    <property type="match status" value="1"/>
</dbReference>
<dbReference type="OrthoDB" id="9770043at2"/>
<evidence type="ECO:0000313" key="4">
    <source>
        <dbReference type="EMBL" id="THV17820.1"/>
    </source>
</evidence>
<feature type="signal peptide" evidence="2">
    <location>
        <begin position="1"/>
        <end position="25"/>
    </location>
</feature>